<evidence type="ECO:0000313" key="2">
    <source>
        <dbReference type="Proteomes" id="UP000887458"/>
    </source>
</evidence>
<keyword evidence="2" id="KW-1185">Reference proteome</keyword>
<name>A0ABQ8IWP4_DERPT</name>
<proteinExistence type="predicted"/>
<sequence>MNSSGSVIAIIQNYANQGVGFSHDFIKNQFLIDLLSKKDEKFTKYVDNNDDDDDDDDKQIGFKLCEYYVDEISIVFPLADNVIHY</sequence>
<gene>
    <name evidence="1" type="ORF">DERP_008547</name>
</gene>
<reference evidence="1 2" key="2">
    <citation type="journal article" date="2022" name="Mol. Biol. Evol.">
        <title>Comparative Genomics Reveals Insights into the Divergent Evolution of Astigmatic Mites and Household Pest Adaptations.</title>
        <authorList>
            <person name="Xiong Q."/>
            <person name="Wan A.T."/>
            <person name="Liu X."/>
            <person name="Fung C.S."/>
            <person name="Xiao X."/>
            <person name="Malainual N."/>
            <person name="Hou J."/>
            <person name="Wang L."/>
            <person name="Wang M."/>
            <person name="Yang K.Y."/>
            <person name="Cui Y."/>
            <person name="Leung E.L."/>
            <person name="Nong W."/>
            <person name="Shin S.K."/>
            <person name="Au S.W."/>
            <person name="Jeong K.Y."/>
            <person name="Chew F.T."/>
            <person name="Hui J.H."/>
            <person name="Leung T.F."/>
            <person name="Tungtrongchitr A."/>
            <person name="Zhong N."/>
            <person name="Liu Z."/>
            <person name="Tsui S.K."/>
        </authorList>
    </citation>
    <scope>NUCLEOTIDE SEQUENCE [LARGE SCALE GENOMIC DNA]</scope>
    <source>
        <strain evidence="1">Derp</strain>
    </source>
</reference>
<accession>A0ABQ8IWP4</accession>
<organism evidence="1 2">
    <name type="scientific">Dermatophagoides pteronyssinus</name>
    <name type="common">European house dust mite</name>
    <dbReference type="NCBI Taxonomy" id="6956"/>
    <lineage>
        <taxon>Eukaryota</taxon>
        <taxon>Metazoa</taxon>
        <taxon>Ecdysozoa</taxon>
        <taxon>Arthropoda</taxon>
        <taxon>Chelicerata</taxon>
        <taxon>Arachnida</taxon>
        <taxon>Acari</taxon>
        <taxon>Acariformes</taxon>
        <taxon>Sarcoptiformes</taxon>
        <taxon>Astigmata</taxon>
        <taxon>Psoroptidia</taxon>
        <taxon>Analgoidea</taxon>
        <taxon>Pyroglyphidae</taxon>
        <taxon>Dermatophagoidinae</taxon>
        <taxon>Dermatophagoides</taxon>
    </lineage>
</organism>
<dbReference type="Proteomes" id="UP000887458">
    <property type="component" value="Unassembled WGS sequence"/>
</dbReference>
<comment type="caution">
    <text evidence="1">The sequence shown here is derived from an EMBL/GenBank/DDBJ whole genome shotgun (WGS) entry which is preliminary data.</text>
</comment>
<dbReference type="EMBL" id="NJHN03000105">
    <property type="protein sequence ID" value="KAH9414707.1"/>
    <property type="molecule type" value="Genomic_DNA"/>
</dbReference>
<evidence type="ECO:0000313" key="1">
    <source>
        <dbReference type="EMBL" id="KAH9414707.1"/>
    </source>
</evidence>
<reference evidence="1 2" key="1">
    <citation type="journal article" date="2018" name="J. Allergy Clin. Immunol.">
        <title>High-quality assembly of Dermatophagoides pteronyssinus genome and transcriptome reveals a wide range of novel allergens.</title>
        <authorList>
            <person name="Liu X.Y."/>
            <person name="Yang K.Y."/>
            <person name="Wang M.Q."/>
            <person name="Kwok J.S."/>
            <person name="Zeng X."/>
            <person name="Yang Z."/>
            <person name="Xiao X.J."/>
            <person name="Lau C.P."/>
            <person name="Li Y."/>
            <person name="Huang Z.M."/>
            <person name="Ba J.G."/>
            <person name="Yim A.K."/>
            <person name="Ouyang C.Y."/>
            <person name="Ngai S.M."/>
            <person name="Chan T.F."/>
            <person name="Leung E.L."/>
            <person name="Liu L."/>
            <person name="Liu Z.G."/>
            <person name="Tsui S.K."/>
        </authorList>
    </citation>
    <scope>NUCLEOTIDE SEQUENCE [LARGE SCALE GENOMIC DNA]</scope>
    <source>
        <strain evidence="1">Derp</strain>
    </source>
</reference>
<protein>
    <submittedName>
        <fullName evidence="1">Uncharacterized protein</fullName>
    </submittedName>
</protein>